<dbReference type="Gene3D" id="3.20.20.150">
    <property type="entry name" value="Divalent-metal-dependent TIM barrel enzymes"/>
    <property type="match status" value="1"/>
</dbReference>
<dbReference type="RefSeq" id="WP_035077498.1">
    <property type="nucleotide sequence ID" value="NZ_JQGC01000001.1"/>
</dbReference>
<keyword evidence="2" id="KW-0413">Isomerase</keyword>
<dbReference type="OrthoDB" id="7245925at2"/>
<reference evidence="2 3" key="1">
    <citation type="submission" date="2014-08" db="EMBL/GenBank/DDBJ databases">
        <authorList>
            <person name="Hassan Y.I."/>
            <person name="Lepp D."/>
            <person name="Zhou T."/>
        </authorList>
    </citation>
    <scope>NUCLEOTIDE SEQUENCE [LARGE SCALE GENOMIC DNA]</scope>
    <source>
        <strain evidence="2 3">IFO13584</strain>
    </source>
</reference>
<accession>A0A087M6W1</accession>
<dbReference type="InterPro" id="IPR013022">
    <property type="entry name" value="Xyl_isomerase-like_TIM-brl"/>
</dbReference>
<evidence type="ECO:0000313" key="2">
    <source>
        <dbReference type="EMBL" id="KFL32614.1"/>
    </source>
</evidence>
<dbReference type="AlphaFoldDB" id="A0A087M6W1"/>
<gene>
    <name evidence="2" type="ORF">JP75_00135</name>
</gene>
<dbReference type="PANTHER" id="PTHR12110">
    <property type="entry name" value="HYDROXYPYRUVATE ISOMERASE"/>
    <property type="match status" value="1"/>
</dbReference>
<keyword evidence="3" id="KW-1185">Reference proteome</keyword>
<dbReference type="PANTHER" id="PTHR12110:SF53">
    <property type="entry name" value="BLR5974 PROTEIN"/>
    <property type="match status" value="1"/>
</dbReference>
<dbReference type="STRING" id="46914.JP75_00135"/>
<sequence length="272" mass="29996">MTDLPIVGAAMTLKDVEINRNWLLEKPRDLELQDFVPAEVLAGDWQSVATEARRLLDGHQGRLGIHGPFMGLNVASSDPDIRAVVAKRMDQALDVAEALEVTQIVIHSPYSTWMHNNLDNWPEQRQQVINLTHETLGAAVKRAENQGCVFVLENIEDKDPADRRKLVESFNSTAFALSIDTGHAAYAYGSTGAPPVDYFVQDAGEMLAHVHLQDADGYADRHWPLGYGNVNFRAIFANLAKITSNPRLIIEIRDKSQIQASAAHLAALGLAQ</sequence>
<evidence type="ECO:0000259" key="1">
    <source>
        <dbReference type="Pfam" id="PF01261"/>
    </source>
</evidence>
<comment type="caution">
    <text evidence="2">The sequence shown here is derived from an EMBL/GenBank/DDBJ whole genome shotgun (WGS) entry which is preliminary data.</text>
</comment>
<organism evidence="2 3">
    <name type="scientific">Devosia riboflavina</name>
    <dbReference type="NCBI Taxonomy" id="46914"/>
    <lineage>
        <taxon>Bacteria</taxon>
        <taxon>Pseudomonadati</taxon>
        <taxon>Pseudomonadota</taxon>
        <taxon>Alphaproteobacteria</taxon>
        <taxon>Hyphomicrobiales</taxon>
        <taxon>Devosiaceae</taxon>
        <taxon>Devosia</taxon>
    </lineage>
</organism>
<dbReference type="InterPro" id="IPR036237">
    <property type="entry name" value="Xyl_isomerase-like_sf"/>
</dbReference>
<dbReference type="SUPFAM" id="SSF51658">
    <property type="entry name" value="Xylose isomerase-like"/>
    <property type="match status" value="1"/>
</dbReference>
<dbReference type="Pfam" id="PF01261">
    <property type="entry name" value="AP_endonuc_2"/>
    <property type="match status" value="1"/>
</dbReference>
<proteinExistence type="predicted"/>
<dbReference type="GO" id="GO:0016853">
    <property type="term" value="F:isomerase activity"/>
    <property type="evidence" value="ECO:0007669"/>
    <property type="project" value="UniProtKB-KW"/>
</dbReference>
<feature type="domain" description="Xylose isomerase-like TIM barrel" evidence="1">
    <location>
        <begin position="48"/>
        <end position="266"/>
    </location>
</feature>
<dbReference type="InterPro" id="IPR050312">
    <property type="entry name" value="IolE/XylAMocC-like"/>
</dbReference>
<name>A0A087M6W1_9HYPH</name>
<protein>
    <submittedName>
        <fullName evidence="2">Sugar phosphate isomerase</fullName>
    </submittedName>
</protein>
<evidence type="ECO:0000313" key="3">
    <source>
        <dbReference type="Proteomes" id="UP000028981"/>
    </source>
</evidence>
<dbReference type="EMBL" id="JQGC01000001">
    <property type="protein sequence ID" value="KFL32614.1"/>
    <property type="molecule type" value="Genomic_DNA"/>
</dbReference>
<dbReference type="Proteomes" id="UP000028981">
    <property type="component" value="Unassembled WGS sequence"/>
</dbReference>